<dbReference type="SUPFAM" id="SSF54862">
    <property type="entry name" value="4Fe-4S ferredoxins"/>
    <property type="match status" value="1"/>
</dbReference>
<evidence type="ECO:0000313" key="2">
    <source>
        <dbReference type="EMBL" id="KXA90676.1"/>
    </source>
</evidence>
<organism evidence="2 3">
    <name type="scientific">candidate division MSBL1 archaeon SCGC-AAA259B11</name>
    <dbReference type="NCBI Taxonomy" id="1698260"/>
    <lineage>
        <taxon>Archaea</taxon>
        <taxon>Methanobacteriati</taxon>
        <taxon>Methanobacteriota</taxon>
        <taxon>candidate division MSBL1</taxon>
    </lineage>
</organism>
<feature type="domain" description="4Fe-4S ferredoxin-type" evidence="1">
    <location>
        <begin position="1"/>
        <end position="31"/>
    </location>
</feature>
<dbReference type="Gene3D" id="3.30.70.20">
    <property type="match status" value="1"/>
</dbReference>
<name>A0A133U963_9EURY</name>
<keyword evidence="3" id="KW-1185">Reference proteome</keyword>
<dbReference type="PROSITE" id="PS51379">
    <property type="entry name" value="4FE4S_FER_2"/>
    <property type="match status" value="1"/>
</dbReference>
<dbReference type="EMBL" id="LHXK01000001">
    <property type="protein sequence ID" value="KXA90676.1"/>
    <property type="molecule type" value="Genomic_DNA"/>
</dbReference>
<dbReference type="InterPro" id="IPR017896">
    <property type="entry name" value="4Fe4S_Fe-S-bd"/>
</dbReference>
<protein>
    <recommendedName>
        <fullName evidence="1">4Fe-4S ferredoxin-type domain-containing protein</fullName>
    </recommendedName>
</protein>
<dbReference type="Pfam" id="PF13187">
    <property type="entry name" value="Fer4_9"/>
    <property type="match status" value="1"/>
</dbReference>
<reference evidence="2 3" key="1">
    <citation type="journal article" date="2016" name="Sci. Rep.">
        <title>Metabolic traits of an uncultured archaeal lineage -MSBL1- from brine pools of the Red Sea.</title>
        <authorList>
            <person name="Mwirichia R."/>
            <person name="Alam I."/>
            <person name="Rashid M."/>
            <person name="Vinu M."/>
            <person name="Ba-Alawi W."/>
            <person name="Anthony Kamau A."/>
            <person name="Kamanda Ngugi D."/>
            <person name="Goker M."/>
            <person name="Klenk H.P."/>
            <person name="Bajic V."/>
            <person name="Stingl U."/>
        </authorList>
    </citation>
    <scope>NUCLEOTIDE SEQUENCE [LARGE SCALE GENOMIC DNA]</scope>
    <source>
        <strain evidence="2">SCGC-AAA259B11</strain>
    </source>
</reference>
<gene>
    <name evidence="2" type="ORF">AKJ61_00085</name>
</gene>
<dbReference type="Proteomes" id="UP000070184">
    <property type="component" value="Unassembled WGS sequence"/>
</dbReference>
<dbReference type="AlphaFoldDB" id="A0A133U963"/>
<sequence length="61" mass="6942">MKIEINYDECYGCNACVEACNKNVLIELDDRPVVASPNECKFCLRCEKECSTDALKHERIA</sequence>
<evidence type="ECO:0000313" key="3">
    <source>
        <dbReference type="Proteomes" id="UP000070184"/>
    </source>
</evidence>
<comment type="caution">
    <text evidence="2">The sequence shown here is derived from an EMBL/GenBank/DDBJ whole genome shotgun (WGS) entry which is preliminary data.</text>
</comment>
<accession>A0A133U963</accession>
<evidence type="ECO:0000259" key="1">
    <source>
        <dbReference type="PROSITE" id="PS51379"/>
    </source>
</evidence>
<proteinExistence type="predicted"/>